<feature type="compositionally biased region" description="Basic and acidic residues" evidence="1">
    <location>
        <begin position="71"/>
        <end position="80"/>
    </location>
</feature>
<proteinExistence type="predicted"/>
<keyword evidence="3" id="KW-1185">Reference proteome</keyword>
<comment type="caution">
    <text evidence="2">The sequence shown here is derived from an EMBL/GenBank/DDBJ whole genome shotgun (WGS) entry which is preliminary data.</text>
</comment>
<dbReference type="EMBL" id="JBHFFA010000006">
    <property type="protein sequence ID" value="KAL2622130.1"/>
    <property type="molecule type" value="Genomic_DNA"/>
</dbReference>
<organism evidence="2 3">
    <name type="scientific">Riccia fluitans</name>
    <dbReference type="NCBI Taxonomy" id="41844"/>
    <lineage>
        <taxon>Eukaryota</taxon>
        <taxon>Viridiplantae</taxon>
        <taxon>Streptophyta</taxon>
        <taxon>Embryophyta</taxon>
        <taxon>Marchantiophyta</taxon>
        <taxon>Marchantiopsida</taxon>
        <taxon>Marchantiidae</taxon>
        <taxon>Marchantiales</taxon>
        <taxon>Ricciaceae</taxon>
        <taxon>Riccia</taxon>
    </lineage>
</organism>
<evidence type="ECO:0000313" key="2">
    <source>
        <dbReference type="EMBL" id="KAL2622130.1"/>
    </source>
</evidence>
<evidence type="ECO:0000313" key="3">
    <source>
        <dbReference type="Proteomes" id="UP001605036"/>
    </source>
</evidence>
<accession>A0ABD1Y6C6</accession>
<dbReference type="Proteomes" id="UP001605036">
    <property type="component" value="Unassembled WGS sequence"/>
</dbReference>
<sequence length="117" mass="13017">MQTEGETEVQAQGETEVHNVGSENYRLVVKPGRSPTTSKRSARTRREESGIGTWTSQLNEQLPEQSNHQAGNDRQKDRHGGINSINGFQLLKFLPHPTCNRTPTLPSAHAIDPHLQP</sequence>
<name>A0ABD1Y6C6_9MARC</name>
<dbReference type="AlphaFoldDB" id="A0ABD1Y6C6"/>
<feature type="compositionally biased region" description="Polar residues" evidence="1">
    <location>
        <begin position="52"/>
        <end position="70"/>
    </location>
</feature>
<evidence type="ECO:0000256" key="1">
    <source>
        <dbReference type="SAM" id="MobiDB-lite"/>
    </source>
</evidence>
<protein>
    <submittedName>
        <fullName evidence="2">Uncharacterized protein</fullName>
    </submittedName>
</protein>
<gene>
    <name evidence="2" type="ORF">R1flu_002335</name>
</gene>
<feature type="compositionally biased region" description="Polar residues" evidence="1">
    <location>
        <begin position="1"/>
        <end position="13"/>
    </location>
</feature>
<reference evidence="2 3" key="1">
    <citation type="submission" date="2024-09" db="EMBL/GenBank/DDBJ databases">
        <title>Chromosome-scale assembly of Riccia fluitans.</title>
        <authorList>
            <person name="Paukszto L."/>
            <person name="Sawicki J."/>
            <person name="Karawczyk K."/>
            <person name="Piernik-Szablinska J."/>
            <person name="Szczecinska M."/>
            <person name="Mazdziarz M."/>
        </authorList>
    </citation>
    <scope>NUCLEOTIDE SEQUENCE [LARGE SCALE GENOMIC DNA]</scope>
    <source>
        <strain evidence="2">Rf_01</strain>
        <tissue evidence="2">Aerial parts of the thallus</tissue>
    </source>
</reference>
<feature type="region of interest" description="Disordered" evidence="1">
    <location>
        <begin position="1"/>
        <end position="83"/>
    </location>
</feature>